<dbReference type="Pfam" id="PF24422">
    <property type="entry name" value="DUF7552"/>
    <property type="match status" value="1"/>
</dbReference>
<dbReference type="Proteomes" id="UP000003751">
    <property type="component" value="Unassembled WGS sequence"/>
</dbReference>
<dbReference type="InterPro" id="IPR055974">
    <property type="entry name" value="DUF7552"/>
</dbReference>
<dbReference type="PATRIC" id="fig|797209.4.peg.1836"/>
<reference evidence="2 4" key="1">
    <citation type="journal article" date="2014" name="ISME J.">
        <title>Trehalose/2-sulfotrehalose biosynthesis and glycine-betaine uptake are widely spread mechanisms for osmoadaptation in the Halobacteriales.</title>
        <authorList>
            <person name="Youssef N.H."/>
            <person name="Savage-Ashlock K.N."/>
            <person name="McCully A.L."/>
            <person name="Luedtke B."/>
            <person name="Shaw E.I."/>
            <person name="Hoff W.D."/>
            <person name="Elshahed M.S."/>
        </authorList>
    </citation>
    <scope>NUCLEOTIDE SEQUENCE [LARGE SCALE GENOMIC DNA]</scope>
    <source>
        <strain evidence="2 4">DX253</strain>
    </source>
</reference>
<protein>
    <recommendedName>
        <fullName evidence="1">DUF7552 domain-containing protein</fullName>
    </recommendedName>
</protein>
<organism evidence="2 4">
    <name type="scientific">Haladaptatus paucihalophilus DX253</name>
    <dbReference type="NCBI Taxonomy" id="797209"/>
    <lineage>
        <taxon>Archaea</taxon>
        <taxon>Methanobacteriati</taxon>
        <taxon>Methanobacteriota</taxon>
        <taxon>Stenosarchaea group</taxon>
        <taxon>Halobacteria</taxon>
        <taxon>Halobacteriales</taxon>
        <taxon>Haladaptataceae</taxon>
        <taxon>Haladaptatus</taxon>
    </lineage>
</organism>
<sequence length="148" mass="16471">MDDILRRTRREIEELSVESGPFSVAAAETGECPTPITGTRFETHDDAARAADLAREYRNALRDHDPDLPTYRFVVTELSTEHLQMVGVRERTDGVRANGLPQTQRSVTVTSDREGAWLRMENAPLVHLARDCGPVGDDAVGRQLDSKL</sequence>
<dbReference type="Proteomes" id="UP000184203">
    <property type="component" value="Unassembled WGS sequence"/>
</dbReference>
<reference evidence="5" key="2">
    <citation type="submission" date="2016-11" db="EMBL/GenBank/DDBJ databases">
        <authorList>
            <person name="Varghese N."/>
            <person name="Submissions S."/>
        </authorList>
    </citation>
    <scope>NUCLEOTIDE SEQUENCE [LARGE SCALE GENOMIC DNA]</scope>
    <source>
        <strain evidence="5">DX253</strain>
    </source>
</reference>
<dbReference type="RefSeq" id="WP_007979077.1">
    <property type="nucleotide sequence ID" value="NZ_AEMG01000007.1"/>
</dbReference>
<evidence type="ECO:0000259" key="1">
    <source>
        <dbReference type="Pfam" id="PF24422"/>
    </source>
</evidence>
<feature type="domain" description="DUF7552" evidence="1">
    <location>
        <begin position="5"/>
        <end position="77"/>
    </location>
</feature>
<evidence type="ECO:0000313" key="3">
    <source>
        <dbReference type="EMBL" id="SHK07163.1"/>
    </source>
</evidence>
<keyword evidence="5" id="KW-1185">Reference proteome</keyword>
<reference evidence="3" key="3">
    <citation type="submission" date="2016-11" db="EMBL/GenBank/DDBJ databases">
        <authorList>
            <person name="Jaros S."/>
            <person name="Januszkiewicz K."/>
            <person name="Wedrychowicz H."/>
        </authorList>
    </citation>
    <scope>NUCLEOTIDE SEQUENCE [LARGE SCALE GENOMIC DNA]</scope>
    <source>
        <strain evidence="3">DX253</strain>
    </source>
</reference>
<evidence type="ECO:0000313" key="4">
    <source>
        <dbReference type="Proteomes" id="UP000003751"/>
    </source>
</evidence>
<dbReference type="EMBL" id="AEMG01000007">
    <property type="protein sequence ID" value="EFW92473.1"/>
    <property type="molecule type" value="Genomic_DNA"/>
</dbReference>
<name>E7QSR4_HALPU</name>
<gene>
    <name evidence="3" type="ORF">SAMN05444342_0477</name>
    <name evidence="2" type="ORF">ZOD2009_09198</name>
</gene>
<dbReference type="AlphaFoldDB" id="E7QSR4"/>
<dbReference type="eggNOG" id="arCOG06244">
    <property type="taxonomic scope" value="Archaea"/>
</dbReference>
<dbReference type="OrthoDB" id="342580at2157"/>
<dbReference type="STRING" id="797209.GCA_000376445_00462"/>
<dbReference type="EMBL" id="FRAN01000001">
    <property type="protein sequence ID" value="SHK07163.1"/>
    <property type="molecule type" value="Genomic_DNA"/>
</dbReference>
<accession>E7QSR4</accession>
<evidence type="ECO:0000313" key="5">
    <source>
        <dbReference type="Proteomes" id="UP000184203"/>
    </source>
</evidence>
<proteinExistence type="predicted"/>
<evidence type="ECO:0000313" key="2">
    <source>
        <dbReference type="EMBL" id="EFW92473.1"/>
    </source>
</evidence>